<dbReference type="AlphaFoldDB" id="A0A919CEQ1"/>
<accession>A0A919CEQ1</accession>
<reference evidence="1" key="2">
    <citation type="submission" date="2020-09" db="EMBL/GenBank/DDBJ databases">
        <authorList>
            <person name="Sun Q."/>
            <person name="Ohkuma M."/>
        </authorList>
    </citation>
    <scope>NUCLEOTIDE SEQUENCE</scope>
    <source>
        <strain evidence="1">JCM 4637</strain>
    </source>
</reference>
<name>A0A919CEQ1_9ACTN</name>
<gene>
    <name evidence="1" type="ORF">GCM10010334_76590</name>
</gene>
<evidence type="ECO:0000313" key="2">
    <source>
        <dbReference type="Proteomes" id="UP000638353"/>
    </source>
</evidence>
<protein>
    <submittedName>
        <fullName evidence="1">Uncharacterized protein</fullName>
    </submittedName>
</protein>
<evidence type="ECO:0000313" key="1">
    <source>
        <dbReference type="EMBL" id="GHD15993.1"/>
    </source>
</evidence>
<organism evidence="1 2">
    <name type="scientific">Streptomyces finlayi</name>
    <dbReference type="NCBI Taxonomy" id="67296"/>
    <lineage>
        <taxon>Bacteria</taxon>
        <taxon>Bacillati</taxon>
        <taxon>Actinomycetota</taxon>
        <taxon>Actinomycetes</taxon>
        <taxon>Kitasatosporales</taxon>
        <taxon>Streptomycetaceae</taxon>
        <taxon>Streptomyces</taxon>
    </lineage>
</organism>
<dbReference type="RefSeq" id="WP_189828215.1">
    <property type="nucleotide sequence ID" value="NZ_BMVC01000024.1"/>
</dbReference>
<dbReference type="EMBL" id="BMVC01000024">
    <property type="protein sequence ID" value="GHD15993.1"/>
    <property type="molecule type" value="Genomic_DNA"/>
</dbReference>
<dbReference type="Proteomes" id="UP000638353">
    <property type="component" value="Unassembled WGS sequence"/>
</dbReference>
<sequence length="161" mass="17874">MTDPVTLPAGLAREVFPLAILFDIVDATREETEAEEREGATTGAADHIFRMYPHTLNETLEECDWTGYPALRENGIEPSAVAVLGQGLWLHHTTRSGADYDDVLTLLVPCSCTDGYVSFHLEHEGDLMEVLRGLRRTNGHYWHSSDTSGPHCASIPLRVRN</sequence>
<comment type="caution">
    <text evidence="1">The sequence shown here is derived from an EMBL/GenBank/DDBJ whole genome shotgun (WGS) entry which is preliminary data.</text>
</comment>
<proteinExistence type="predicted"/>
<reference evidence="1" key="1">
    <citation type="journal article" date="2014" name="Int. J. Syst. Evol. Microbiol.">
        <title>Complete genome sequence of Corynebacterium casei LMG S-19264T (=DSM 44701T), isolated from a smear-ripened cheese.</title>
        <authorList>
            <consortium name="US DOE Joint Genome Institute (JGI-PGF)"/>
            <person name="Walter F."/>
            <person name="Albersmeier A."/>
            <person name="Kalinowski J."/>
            <person name="Ruckert C."/>
        </authorList>
    </citation>
    <scope>NUCLEOTIDE SEQUENCE</scope>
    <source>
        <strain evidence="1">JCM 4637</strain>
    </source>
</reference>